<evidence type="ECO:0000259" key="1">
    <source>
        <dbReference type="Pfam" id="PF00535"/>
    </source>
</evidence>
<sequence>MSEHIVGMMWNKNEGDILPEIIASALEHVDTLVIADDGSSDNSWDIIQGFASAHRDQIEHIRRDPNKRDKAQRQALLDVIRDRYRAEDTWVQIIESDIMIMDTDVRQAIKDRHNNDTYVEWSLINAVIPPTETWEGIDDYPNWKKPIQEILTHGHWIENMTYTFRPHSKLYYDPTGPWRPWPKGFSHYGVVKQPVRNTYTPLLAHYGYRGPTHLQQKFLPSGTHHKKYTEWDFTTPESVLKTVYYYNGVWNSSAHVMSRHGYKTRKDRT</sequence>
<dbReference type="Pfam" id="PF00535">
    <property type="entry name" value="Glycos_transf_2"/>
    <property type="match status" value="1"/>
</dbReference>
<feature type="non-terminal residue" evidence="2">
    <location>
        <position position="269"/>
    </location>
</feature>
<name>A0A0F8XGP2_9ZZZZ</name>
<organism evidence="2">
    <name type="scientific">marine sediment metagenome</name>
    <dbReference type="NCBI Taxonomy" id="412755"/>
    <lineage>
        <taxon>unclassified sequences</taxon>
        <taxon>metagenomes</taxon>
        <taxon>ecological metagenomes</taxon>
    </lineage>
</organism>
<dbReference type="Gene3D" id="3.90.550.10">
    <property type="entry name" value="Spore Coat Polysaccharide Biosynthesis Protein SpsA, Chain A"/>
    <property type="match status" value="1"/>
</dbReference>
<feature type="domain" description="Glycosyltransferase 2-like" evidence="1">
    <location>
        <begin position="12"/>
        <end position="138"/>
    </location>
</feature>
<gene>
    <name evidence="2" type="ORF">LCGC14_3027050</name>
</gene>
<dbReference type="CDD" id="cd00761">
    <property type="entry name" value="Glyco_tranf_GTA_type"/>
    <property type="match status" value="1"/>
</dbReference>
<evidence type="ECO:0000313" key="2">
    <source>
        <dbReference type="EMBL" id="KKK60170.1"/>
    </source>
</evidence>
<proteinExistence type="predicted"/>
<reference evidence="2" key="1">
    <citation type="journal article" date="2015" name="Nature">
        <title>Complex archaea that bridge the gap between prokaryotes and eukaryotes.</title>
        <authorList>
            <person name="Spang A."/>
            <person name="Saw J.H."/>
            <person name="Jorgensen S.L."/>
            <person name="Zaremba-Niedzwiedzka K."/>
            <person name="Martijn J."/>
            <person name="Lind A.E."/>
            <person name="van Eijk R."/>
            <person name="Schleper C."/>
            <person name="Guy L."/>
            <person name="Ettema T.J."/>
        </authorList>
    </citation>
    <scope>NUCLEOTIDE SEQUENCE</scope>
</reference>
<comment type="caution">
    <text evidence="2">The sequence shown here is derived from an EMBL/GenBank/DDBJ whole genome shotgun (WGS) entry which is preliminary data.</text>
</comment>
<dbReference type="SUPFAM" id="SSF53448">
    <property type="entry name" value="Nucleotide-diphospho-sugar transferases"/>
    <property type="match status" value="1"/>
</dbReference>
<dbReference type="AlphaFoldDB" id="A0A0F8XGP2"/>
<protein>
    <recommendedName>
        <fullName evidence="1">Glycosyltransferase 2-like domain-containing protein</fullName>
    </recommendedName>
</protein>
<dbReference type="InterPro" id="IPR001173">
    <property type="entry name" value="Glyco_trans_2-like"/>
</dbReference>
<dbReference type="EMBL" id="LAZR01063102">
    <property type="protein sequence ID" value="KKK60170.1"/>
    <property type="molecule type" value="Genomic_DNA"/>
</dbReference>
<dbReference type="InterPro" id="IPR029044">
    <property type="entry name" value="Nucleotide-diphossugar_trans"/>
</dbReference>
<accession>A0A0F8XGP2</accession>